<protein>
    <recommendedName>
        <fullName evidence="1">DUF5723 domain-containing protein</fullName>
    </recommendedName>
</protein>
<keyword evidence="3" id="KW-1185">Reference proteome</keyword>
<evidence type="ECO:0000313" key="3">
    <source>
        <dbReference type="Proteomes" id="UP000429232"/>
    </source>
</evidence>
<name>A0A6I4I485_9SPHI</name>
<sequence length="493" mass="54823">MIKKFTLFLLLVLPISAFAQRFSQYFSSTMVESFENPAQGIFKPDTTKMMAFNFFVPNLSASAYTTGNATTTLKQYLFLHNSTFPNIYVGRNNFNTLSTNNNIYVGMFKMFADLAGKQEIGFSWQIRAEGTAHFTDETVQLFDGGTNFNNLQPYTNLFNDRYYAQGYHQFSFTYRETLSPKFSVGYKISALSGIAYDNTTINQSDIIFNKNQSDGTSALYLNLIGQHRTSYTPGSFAANNVVPNFKNPGLSVSFGVEQHNEDGVHIQYNIKDLGFIHWGSDPHIYNFNHTDTIGLSSGNAGQNVYNGASFITQQGGENKSFTTVTNGLAEISATKYFWLDGEKQFKYNPILVASKQLFYNGIAGAFINNVQYGKVTVGVMGTYDDLKQFNLGGKIMFKSANAEVFLGTEQLLTSYDMFRAHRGNLNYINSNANFTGAGIFFGFALKFGADVESPANASSIPMGEDEGFLKRTFKNIFGKKPKDYINSPGATSP</sequence>
<dbReference type="EMBL" id="CP066775">
    <property type="protein sequence ID" value="QQL50617.1"/>
    <property type="molecule type" value="Genomic_DNA"/>
</dbReference>
<evidence type="ECO:0000259" key="1">
    <source>
        <dbReference type="Pfam" id="PF18990"/>
    </source>
</evidence>
<gene>
    <name evidence="2" type="ORF">GO620_003940</name>
</gene>
<feature type="domain" description="DUF5723" evidence="1">
    <location>
        <begin position="52"/>
        <end position="408"/>
    </location>
</feature>
<dbReference type="KEGG" id="mgik:GO620_003940"/>
<dbReference type="AlphaFoldDB" id="A0A6I4I485"/>
<organism evidence="2 3">
    <name type="scientific">Mucilaginibacter ginkgonis</name>
    <dbReference type="NCBI Taxonomy" id="2682091"/>
    <lineage>
        <taxon>Bacteria</taxon>
        <taxon>Pseudomonadati</taxon>
        <taxon>Bacteroidota</taxon>
        <taxon>Sphingobacteriia</taxon>
        <taxon>Sphingobacteriales</taxon>
        <taxon>Sphingobacteriaceae</taxon>
        <taxon>Mucilaginibacter</taxon>
    </lineage>
</organism>
<dbReference type="Proteomes" id="UP000429232">
    <property type="component" value="Chromosome"/>
</dbReference>
<evidence type="ECO:0000313" key="2">
    <source>
        <dbReference type="EMBL" id="QQL50617.1"/>
    </source>
</evidence>
<proteinExistence type="predicted"/>
<dbReference type="Pfam" id="PF18990">
    <property type="entry name" value="DUF5723"/>
    <property type="match status" value="1"/>
</dbReference>
<dbReference type="InterPro" id="IPR043781">
    <property type="entry name" value="DUF5723"/>
</dbReference>
<reference evidence="2 3" key="1">
    <citation type="submission" date="2020-12" db="EMBL/GenBank/DDBJ databases">
        <title>HMF7856_wgs.fasta genome submission.</title>
        <authorList>
            <person name="Kang H."/>
            <person name="Kim H."/>
            <person name="Joh K."/>
        </authorList>
    </citation>
    <scope>NUCLEOTIDE SEQUENCE [LARGE SCALE GENOMIC DNA]</scope>
    <source>
        <strain evidence="2 3">HMF7856</strain>
    </source>
</reference>
<accession>A0A6I4I485</accession>
<dbReference type="RefSeq" id="WP_157526502.1">
    <property type="nucleotide sequence ID" value="NZ_CP066775.1"/>
</dbReference>